<accession>A0AAN6X245</accession>
<gene>
    <name evidence="2" type="ORF">QBC35DRAFT_484380</name>
</gene>
<dbReference type="Proteomes" id="UP001302126">
    <property type="component" value="Unassembled WGS sequence"/>
</dbReference>
<feature type="region of interest" description="Disordered" evidence="1">
    <location>
        <begin position="178"/>
        <end position="215"/>
    </location>
</feature>
<protein>
    <submittedName>
        <fullName evidence="2">Uncharacterized protein</fullName>
    </submittedName>
</protein>
<evidence type="ECO:0000256" key="1">
    <source>
        <dbReference type="SAM" id="MobiDB-lite"/>
    </source>
</evidence>
<proteinExistence type="predicted"/>
<sequence>MPRQALQAALGRASAPTVARGSTITTTTSPAARLFATSATRLEDDSSNSSKPSGILTTGRQRSEAAAARLAQMSARYKQQRTGPDGDKPALVSTSPLIRKFPSPAPGAVDARVLSSPFTKSPLGSAPKILSFRSLPRKTQDGGASAVKLGLPWRPTGFAARASGVIDSRAPRSFDNVTNLRQRSGSLAGRGRPAGGRRAPGGPNRTKRADGDKKKKLEGAAMGKMTFSPTEKAVIDRLEKGEVVPFQPNLTPQALSGYGPGVASNTPLGRVENVLRTMRLMSGGQSYNADSGVTVDHEALFKRYFIEQKPIFLNSAGEKEWLARAQDGFNPRKPRGKGRRAILDLAVLGKYTETAHVPIDNVAGMISNYHNRTHTYKSSDSQRFLEKVLSLLPAEAAKTEVAKK</sequence>
<evidence type="ECO:0000313" key="2">
    <source>
        <dbReference type="EMBL" id="KAK4192604.1"/>
    </source>
</evidence>
<dbReference type="EMBL" id="MU864354">
    <property type="protein sequence ID" value="KAK4192604.1"/>
    <property type="molecule type" value="Genomic_DNA"/>
</dbReference>
<feature type="region of interest" description="Disordered" evidence="1">
    <location>
        <begin position="72"/>
        <end position="91"/>
    </location>
</feature>
<reference evidence="2" key="1">
    <citation type="journal article" date="2023" name="Mol. Phylogenet. Evol.">
        <title>Genome-scale phylogeny and comparative genomics of the fungal order Sordariales.</title>
        <authorList>
            <person name="Hensen N."/>
            <person name="Bonometti L."/>
            <person name="Westerberg I."/>
            <person name="Brannstrom I.O."/>
            <person name="Guillou S."/>
            <person name="Cros-Aarteil S."/>
            <person name="Calhoun S."/>
            <person name="Haridas S."/>
            <person name="Kuo A."/>
            <person name="Mondo S."/>
            <person name="Pangilinan J."/>
            <person name="Riley R."/>
            <person name="LaButti K."/>
            <person name="Andreopoulos B."/>
            <person name="Lipzen A."/>
            <person name="Chen C."/>
            <person name="Yan M."/>
            <person name="Daum C."/>
            <person name="Ng V."/>
            <person name="Clum A."/>
            <person name="Steindorff A."/>
            <person name="Ohm R.A."/>
            <person name="Martin F."/>
            <person name="Silar P."/>
            <person name="Natvig D.O."/>
            <person name="Lalanne C."/>
            <person name="Gautier V."/>
            <person name="Ament-Velasquez S.L."/>
            <person name="Kruys A."/>
            <person name="Hutchinson M.I."/>
            <person name="Powell A.J."/>
            <person name="Barry K."/>
            <person name="Miller A.N."/>
            <person name="Grigoriev I.V."/>
            <person name="Debuchy R."/>
            <person name="Gladieux P."/>
            <person name="Hiltunen Thoren M."/>
            <person name="Johannesson H."/>
        </authorList>
    </citation>
    <scope>NUCLEOTIDE SEQUENCE</scope>
    <source>
        <strain evidence="2">PSN309</strain>
    </source>
</reference>
<reference evidence="2" key="2">
    <citation type="submission" date="2023-05" db="EMBL/GenBank/DDBJ databases">
        <authorList>
            <consortium name="Lawrence Berkeley National Laboratory"/>
            <person name="Steindorff A."/>
            <person name="Hensen N."/>
            <person name="Bonometti L."/>
            <person name="Westerberg I."/>
            <person name="Brannstrom I.O."/>
            <person name="Guillou S."/>
            <person name="Cros-Aarteil S."/>
            <person name="Calhoun S."/>
            <person name="Haridas S."/>
            <person name="Kuo A."/>
            <person name="Mondo S."/>
            <person name="Pangilinan J."/>
            <person name="Riley R."/>
            <person name="Labutti K."/>
            <person name="Andreopoulos B."/>
            <person name="Lipzen A."/>
            <person name="Chen C."/>
            <person name="Yanf M."/>
            <person name="Daum C."/>
            <person name="Ng V."/>
            <person name="Clum A."/>
            <person name="Ohm R."/>
            <person name="Martin F."/>
            <person name="Silar P."/>
            <person name="Natvig D."/>
            <person name="Lalanne C."/>
            <person name="Gautier V."/>
            <person name="Ament-Velasquez S.L."/>
            <person name="Kruys A."/>
            <person name="Hutchinson M.I."/>
            <person name="Powell A.J."/>
            <person name="Barry K."/>
            <person name="Miller A.N."/>
            <person name="Grigoriev I.V."/>
            <person name="Debuchy R."/>
            <person name="Gladieux P."/>
            <person name="Thoren M.H."/>
            <person name="Johannesson H."/>
        </authorList>
    </citation>
    <scope>NUCLEOTIDE SEQUENCE</scope>
    <source>
        <strain evidence="2">PSN309</strain>
    </source>
</reference>
<name>A0AAN6X245_9PEZI</name>
<dbReference type="AlphaFoldDB" id="A0AAN6X245"/>
<feature type="region of interest" description="Disordered" evidence="1">
    <location>
        <begin position="38"/>
        <end position="62"/>
    </location>
</feature>
<organism evidence="2 3">
    <name type="scientific">Podospora australis</name>
    <dbReference type="NCBI Taxonomy" id="1536484"/>
    <lineage>
        <taxon>Eukaryota</taxon>
        <taxon>Fungi</taxon>
        <taxon>Dikarya</taxon>
        <taxon>Ascomycota</taxon>
        <taxon>Pezizomycotina</taxon>
        <taxon>Sordariomycetes</taxon>
        <taxon>Sordariomycetidae</taxon>
        <taxon>Sordariales</taxon>
        <taxon>Podosporaceae</taxon>
        <taxon>Podospora</taxon>
    </lineage>
</organism>
<feature type="compositionally biased region" description="Polar residues" evidence="1">
    <location>
        <begin position="47"/>
        <end position="59"/>
    </location>
</feature>
<comment type="caution">
    <text evidence="2">The sequence shown here is derived from an EMBL/GenBank/DDBJ whole genome shotgun (WGS) entry which is preliminary data.</text>
</comment>
<evidence type="ECO:0000313" key="3">
    <source>
        <dbReference type="Proteomes" id="UP001302126"/>
    </source>
</evidence>
<keyword evidence="3" id="KW-1185">Reference proteome</keyword>